<dbReference type="AlphaFoldDB" id="A0A834XKT8"/>
<sequence>MSEESYSEGKAVDLLHQLEDILESDPLIDELGYIHPSQFLLLYKESGISCNSSEEAMGQSADRIASSVESLHDTSNQENIYFWNRDHKLGISTQVLLPLYRSAKHAFMTSYKQYKASSNQSEKVGNSSSAILSCDHLESILMRHSRSLLLLSCDFITAWNCRKYVLSKKNKLSMFMDELSLSALVLSYAPKSEQTWNHRLILKL</sequence>
<evidence type="ECO:0000256" key="3">
    <source>
        <dbReference type="ARBA" id="ARBA00022679"/>
    </source>
</evidence>
<keyword evidence="2" id="KW-0637">Prenyltransferase</keyword>
<dbReference type="InterPro" id="IPR002088">
    <property type="entry name" value="Prenyl_trans_a"/>
</dbReference>
<dbReference type="Gene3D" id="1.25.40.120">
    <property type="entry name" value="Protein prenylyltransferase"/>
    <property type="match status" value="1"/>
</dbReference>
<dbReference type="SUPFAM" id="SSF48439">
    <property type="entry name" value="Protein prenylyltransferase"/>
    <property type="match status" value="1"/>
</dbReference>
<keyword evidence="6" id="KW-1185">Reference proteome</keyword>
<protein>
    <submittedName>
        <fullName evidence="5">Protein prenyltransferase alpha subunit repeat-containing protein 1</fullName>
    </submittedName>
</protein>
<organism evidence="5 6">
    <name type="scientific">Senna tora</name>
    <dbReference type="NCBI Taxonomy" id="362788"/>
    <lineage>
        <taxon>Eukaryota</taxon>
        <taxon>Viridiplantae</taxon>
        <taxon>Streptophyta</taxon>
        <taxon>Embryophyta</taxon>
        <taxon>Tracheophyta</taxon>
        <taxon>Spermatophyta</taxon>
        <taxon>Magnoliopsida</taxon>
        <taxon>eudicotyledons</taxon>
        <taxon>Gunneridae</taxon>
        <taxon>Pentapetalae</taxon>
        <taxon>rosids</taxon>
        <taxon>fabids</taxon>
        <taxon>Fabales</taxon>
        <taxon>Fabaceae</taxon>
        <taxon>Caesalpinioideae</taxon>
        <taxon>Cassia clade</taxon>
        <taxon>Senna</taxon>
    </lineage>
</organism>
<dbReference type="Pfam" id="PF01239">
    <property type="entry name" value="PPTA"/>
    <property type="match status" value="1"/>
</dbReference>
<reference evidence="5" key="1">
    <citation type="submission" date="2020-09" db="EMBL/GenBank/DDBJ databases">
        <title>Genome-Enabled Discovery of Anthraquinone Biosynthesis in Senna tora.</title>
        <authorList>
            <person name="Kang S.-H."/>
            <person name="Pandey R.P."/>
            <person name="Lee C.-M."/>
            <person name="Sim J.-S."/>
            <person name="Jeong J.-T."/>
            <person name="Choi B.-S."/>
            <person name="Jung M."/>
            <person name="Ginzburg D."/>
            <person name="Zhao K."/>
            <person name="Won S.Y."/>
            <person name="Oh T.-J."/>
            <person name="Yu Y."/>
            <person name="Kim N.-H."/>
            <person name="Lee O.R."/>
            <person name="Lee T.-H."/>
            <person name="Bashyal P."/>
            <person name="Kim T.-S."/>
            <person name="Lee W.-H."/>
            <person name="Kawkins C."/>
            <person name="Kim C.-K."/>
            <person name="Kim J.S."/>
            <person name="Ahn B.O."/>
            <person name="Rhee S.Y."/>
            <person name="Sohng J.K."/>
        </authorList>
    </citation>
    <scope>NUCLEOTIDE SEQUENCE</scope>
    <source>
        <tissue evidence="5">Leaf</tissue>
    </source>
</reference>
<proteinExistence type="inferred from homology"/>
<evidence type="ECO:0000256" key="4">
    <source>
        <dbReference type="ARBA" id="ARBA00022737"/>
    </source>
</evidence>
<dbReference type="GO" id="GO:0005953">
    <property type="term" value="C:CAAX-protein geranylgeranyltransferase complex"/>
    <property type="evidence" value="ECO:0007669"/>
    <property type="project" value="TreeGrafter"/>
</dbReference>
<accession>A0A834XKT8</accession>
<name>A0A834XKT8_9FABA</name>
<dbReference type="GO" id="GO:0004660">
    <property type="term" value="F:protein farnesyltransferase activity"/>
    <property type="evidence" value="ECO:0007669"/>
    <property type="project" value="TreeGrafter"/>
</dbReference>
<dbReference type="PANTHER" id="PTHR11129">
    <property type="entry name" value="PROTEIN FARNESYLTRANSFERASE ALPHA SUBUNIT/RAB GERANYLGERANYL TRANSFERASE ALPHA SUBUNIT"/>
    <property type="match status" value="1"/>
</dbReference>
<evidence type="ECO:0000256" key="1">
    <source>
        <dbReference type="ARBA" id="ARBA00006734"/>
    </source>
</evidence>
<dbReference type="GO" id="GO:0005965">
    <property type="term" value="C:protein farnesyltransferase complex"/>
    <property type="evidence" value="ECO:0007669"/>
    <property type="project" value="TreeGrafter"/>
</dbReference>
<dbReference type="PANTHER" id="PTHR11129:SF10">
    <property type="entry name" value="PROTEIN PRENYLYLTRANSFERASE SUPERFAMILY PROTEIN"/>
    <property type="match status" value="1"/>
</dbReference>
<dbReference type="OrthoDB" id="1924260at2759"/>
<dbReference type="Proteomes" id="UP000634136">
    <property type="component" value="Unassembled WGS sequence"/>
</dbReference>
<keyword evidence="4" id="KW-0677">Repeat</keyword>
<evidence type="ECO:0000313" key="5">
    <source>
        <dbReference type="EMBL" id="KAF7845053.1"/>
    </source>
</evidence>
<comment type="caution">
    <text evidence="5">The sequence shown here is derived from an EMBL/GenBank/DDBJ whole genome shotgun (WGS) entry which is preliminary data.</text>
</comment>
<evidence type="ECO:0000313" key="6">
    <source>
        <dbReference type="Proteomes" id="UP000634136"/>
    </source>
</evidence>
<comment type="similarity">
    <text evidence="1">Belongs to the protein prenyltransferase subunit alpha family.</text>
</comment>
<evidence type="ECO:0000256" key="2">
    <source>
        <dbReference type="ARBA" id="ARBA00022602"/>
    </source>
</evidence>
<dbReference type="GO" id="GO:0004662">
    <property type="term" value="F:CAAX-protein geranylgeranyltransferase activity"/>
    <property type="evidence" value="ECO:0007669"/>
    <property type="project" value="TreeGrafter"/>
</dbReference>
<keyword evidence="3 5" id="KW-0808">Transferase</keyword>
<gene>
    <name evidence="5" type="ORF">G2W53_001958</name>
</gene>
<dbReference type="EMBL" id="JAAIUW010000001">
    <property type="protein sequence ID" value="KAF7845053.1"/>
    <property type="molecule type" value="Genomic_DNA"/>
</dbReference>